<dbReference type="Proteomes" id="UP000638648">
    <property type="component" value="Unassembled WGS sequence"/>
</dbReference>
<accession>A0A927R7M4</accession>
<dbReference type="PANTHER" id="PTHR13947">
    <property type="entry name" value="GNAT FAMILY N-ACETYLTRANSFERASE"/>
    <property type="match status" value="1"/>
</dbReference>
<dbReference type="EMBL" id="JADBEM010000001">
    <property type="protein sequence ID" value="MBE1605747.1"/>
    <property type="molecule type" value="Genomic_DNA"/>
</dbReference>
<dbReference type="SUPFAM" id="SSF55729">
    <property type="entry name" value="Acyl-CoA N-acyltransferases (Nat)"/>
    <property type="match status" value="1"/>
</dbReference>
<dbReference type="InterPro" id="IPR016181">
    <property type="entry name" value="Acyl_CoA_acyltransferase"/>
</dbReference>
<dbReference type="RefSeq" id="WP_192750005.1">
    <property type="nucleotide sequence ID" value="NZ_BAABJL010000060.1"/>
</dbReference>
<organism evidence="3 4">
    <name type="scientific">Actinopolymorpha pittospori</name>
    <dbReference type="NCBI Taxonomy" id="648752"/>
    <lineage>
        <taxon>Bacteria</taxon>
        <taxon>Bacillati</taxon>
        <taxon>Actinomycetota</taxon>
        <taxon>Actinomycetes</taxon>
        <taxon>Propionibacteriales</taxon>
        <taxon>Actinopolymorphaceae</taxon>
        <taxon>Actinopolymorpha</taxon>
    </lineage>
</organism>
<dbReference type="Gene3D" id="3.40.630.30">
    <property type="match status" value="1"/>
</dbReference>
<comment type="caution">
    <text evidence="3">The sequence shown here is derived from an EMBL/GenBank/DDBJ whole genome shotgun (WGS) entry which is preliminary data.</text>
</comment>
<keyword evidence="4" id="KW-1185">Reference proteome</keyword>
<feature type="domain" description="N-acetyltransferase" evidence="2">
    <location>
        <begin position="12"/>
        <end position="171"/>
    </location>
</feature>
<evidence type="ECO:0000313" key="3">
    <source>
        <dbReference type="EMBL" id="MBE1605747.1"/>
    </source>
</evidence>
<evidence type="ECO:0000313" key="4">
    <source>
        <dbReference type="Proteomes" id="UP000638648"/>
    </source>
</evidence>
<protein>
    <submittedName>
        <fullName evidence="3">GNAT superfamily N-acetyltransferase</fullName>
    </submittedName>
</protein>
<dbReference type="AlphaFoldDB" id="A0A927R7M4"/>
<gene>
    <name evidence="3" type="ORF">HEB94_002595</name>
</gene>
<dbReference type="InterPro" id="IPR000182">
    <property type="entry name" value="GNAT_dom"/>
</dbReference>
<dbReference type="InterPro" id="IPR050769">
    <property type="entry name" value="NAT_camello-type"/>
</dbReference>
<dbReference type="GO" id="GO:0008080">
    <property type="term" value="F:N-acetyltransferase activity"/>
    <property type="evidence" value="ECO:0007669"/>
    <property type="project" value="InterPro"/>
</dbReference>
<dbReference type="CDD" id="cd04301">
    <property type="entry name" value="NAT_SF"/>
    <property type="match status" value="1"/>
</dbReference>
<proteinExistence type="predicted"/>
<keyword evidence="1" id="KW-0808">Transferase</keyword>
<name>A0A927R7M4_9ACTN</name>
<dbReference type="PROSITE" id="PS51186">
    <property type="entry name" value="GNAT"/>
    <property type="match status" value="1"/>
</dbReference>
<evidence type="ECO:0000256" key="1">
    <source>
        <dbReference type="ARBA" id="ARBA00022679"/>
    </source>
</evidence>
<evidence type="ECO:0000259" key="2">
    <source>
        <dbReference type="PROSITE" id="PS51186"/>
    </source>
</evidence>
<dbReference type="Pfam" id="PF00583">
    <property type="entry name" value="Acetyltransf_1"/>
    <property type="match status" value="1"/>
</dbReference>
<sequence length="194" mass="20512">MSGERTRLGQAIVVRPIRTGDQAGVRGCKGGTLEQVDQQVRWTAPDRGPGVLEHLVAEVDGQVVGTAMLMLKGAHASVEAGGQIDLCRKRVDPHVGRLDDWVVAGDHQRQGVGSALGRAVIAEAQAWGLVRLETSTENPAAAAAMRKLGFIKYGRLPLLPERSAPLARKAARGALLHGSMTTNPREHLCPVAGG</sequence>
<reference evidence="3" key="1">
    <citation type="submission" date="2020-10" db="EMBL/GenBank/DDBJ databases">
        <title>Sequencing the genomes of 1000 actinobacteria strains.</title>
        <authorList>
            <person name="Klenk H.-P."/>
        </authorList>
    </citation>
    <scope>NUCLEOTIDE SEQUENCE</scope>
    <source>
        <strain evidence="3">DSM 45354</strain>
    </source>
</reference>
<dbReference type="PANTHER" id="PTHR13947:SF37">
    <property type="entry name" value="LD18367P"/>
    <property type="match status" value="1"/>
</dbReference>